<dbReference type="RefSeq" id="WP_284292571.1">
    <property type="nucleotide sequence ID" value="NZ_BSUK01000001.1"/>
</dbReference>
<name>A0ABQ6HYW0_9MICO</name>
<evidence type="ECO:0000313" key="3">
    <source>
        <dbReference type="EMBL" id="GMA23592.1"/>
    </source>
</evidence>
<proteinExistence type="predicted"/>
<reference evidence="4" key="1">
    <citation type="journal article" date="2019" name="Int. J. Syst. Evol. Microbiol.">
        <title>The Global Catalogue of Microorganisms (GCM) 10K type strain sequencing project: providing services to taxonomists for standard genome sequencing and annotation.</title>
        <authorList>
            <consortium name="The Broad Institute Genomics Platform"/>
            <consortium name="The Broad Institute Genome Sequencing Center for Infectious Disease"/>
            <person name="Wu L."/>
            <person name="Ma J."/>
        </authorList>
    </citation>
    <scope>NUCLEOTIDE SEQUENCE [LARGE SCALE GENOMIC DNA]</scope>
    <source>
        <strain evidence="4">NBRC 106348</strain>
    </source>
</reference>
<evidence type="ECO:0008006" key="5">
    <source>
        <dbReference type="Google" id="ProtNLM"/>
    </source>
</evidence>
<comment type="caution">
    <text evidence="3">The sequence shown here is derived from an EMBL/GenBank/DDBJ whole genome shotgun (WGS) entry which is preliminary data.</text>
</comment>
<evidence type="ECO:0000256" key="2">
    <source>
        <dbReference type="SAM" id="SignalP"/>
    </source>
</evidence>
<dbReference type="SUPFAM" id="SSF49785">
    <property type="entry name" value="Galactose-binding domain-like"/>
    <property type="match status" value="1"/>
</dbReference>
<accession>A0ABQ6HYW0</accession>
<feature type="chain" id="PRO_5045947201" description="Beta-galactosidase" evidence="2">
    <location>
        <begin position="35"/>
        <end position="230"/>
    </location>
</feature>
<sequence>MATLRPGRHKGRALARLVALATTLGLAFALTAPATGATTRSRGIGTPTAVAPARLLGTTPSKDVSLNGDAWQFKPVKMPFFGWEKDDSKFDRSFIRDAIDAVPEKDWNTWTDVRVPMAWNSVDEFDFPSYYHYLHKGEYRRTFDVPVSYVGNHVRLHFEGVDWKAWVYVNGKLAHSAGFEDDDFTHEFALTPSTSTSPTSSNPAPTTTPCASSSRTSPRTSSASHRTRTT</sequence>
<protein>
    <recommendedName>
        <fullName evidence="5">Beta-galactosidase</fullName>
    </recommendedName>
</protein>
<evidence type="ECO:0000313" key="4">
    <source>
        <dbReference type="Proteomes" id="UP001157091"/>
    </source>
</evidence>
<organism evidence="3 4">
    <name type="scientific">Luteimicrobium album</name>
    <dbReference type="NCBI Taxonomy" id="1054550"/>
    <lineage>
        <taxon>Bacteria</taxon>
        <taxon>Bacillati</taxon>
        <taxon>Actinomycetota</taxon>
        <taxon>Actinomycetes</taxon>
        <taxon>Micrococcales</taxon>
        <taxon>Luteimicrobium</taxon>
    </lineage>
</organism>
<dbReference type="InterPro" id="IPR008979">
    <property type="entry name" value="Galactose-bd-like_sf"/>
</dbReference>
<gene>
    <name evidence="3" type="ORF">GCM10025864_13510</name>
</gene>
<feature type="signal peptide" evidence="2">
    <location>
        <begin position="1"/>
        <end position="34"/>
    </location>
</feature>
<dbReference type="InterPro" id="IPR051913">
    <property type="entry name" value="GH2_Domain-Containing"/>
</dbReference>
<dbReference type="EMBL" id="BSUK01000001">
    <property type="protein sequence ID" value="GMA23592.1"/>
    <property type="molecule type" value="Genomic_DNA"/>
</dbReference>
<evidence type="ECO:0000256" key="1">
    <source>
        <dbReference type="SAM" id="MobiDB-lite"/>
    </source>
</evidence>
<keyword evidence="2" id="KW-0732">Signal</keyword>
<keyword evidence="4" id="KW-1185">Reference proteome</keyword>
<dbReference type="Gene3D" id="2.60.120.260">
    <property type="entry name" value="Galactose-binding domain-like"/>
    <property type="match status" value="1"/>
</dbReference>
<dbReference type="PANTHER" id="PTHR42732">
    <property type="entry name" value="BETA-GALACTOSIDASE"/>
    <property type="match status" value="1"/>
</dbReference>
<feature type="compositionally biased region" description="Low complexity" evidence="1">
    <location>
        <begin position="191"/>
        <end position="224"/>
    </location>
</feature>
<dbReference type="Proteomes" id="UP001157091">
    <property type="component" value="Unassembled WGS sequence"/>
</dbReference>
<feature type="region of interest" description="Disordered" evidence="1">
    <location>
        <begin position="190"/>
        <end position="230"/>
    </location>
</feature>